<feature type="domain" description="Thioredoxin" evidence="2">
    <location>
        <begin position="23"/>
        <end position="162"/>
    </location>
</feature>
<comment type="caution">
    <text evidence="3">The sequence shown here is derived from an EMBL/GenBank/DDBJ whole genome shotgun (WGS) entry which is preliminary data.</text>
</comment>
<dbReference type="SUPFAM" id="SSF52833">
    <property type="entry name" value="Thioredoxin-like"/>
    <property type="match status" value="1"/>
</dbReference>
<accession>A0AA41PZY9</accession>
<dbReference type="InterPro" id="IPR013766">
    <property type="entry name" value="Thioredoxin_domain"/>
</dbReference>
<proteinExistence type="predicted"/>
<evidence type="ECO:0000259" key="2">
    <source>
        <dbReference type="PROSITE" id="PS51352"/>
    </source>
</evidence>
<dbReference type="InterPro" id="IPR011990">
    <property type="entry name" value="TPR-like_helical_dom_sf"/>
</dbReference>
<protein>
    <submittedName>
        <fullName evidence="3">Tetratricopeptide repeat protein</fullName>
    </submittedName>
</protein>
<keyword evidence="4" id="KW-1185">Reference proteome</keyword>
<gene>
    <name evidence="3" type="ORF">LZ495_15945</name>
</gene>
<name>A0AA41PZY9_9ACTN</name>
<organism evidence="3 4">
    <name type="scientific">Yinghuangia soli</name>
    <dbReference type="NCBI Taxonomy" id="2908204"/>
    <lineage>
        <taxon>Bacteria</taxon>
        <taxon>Bacillati</taxon>
        <taxon>Actinomycetota</taxon>
        <taxon>Actinomycetes</taxon>
        <taxon>Kitasatosporales</taxon>
        <taxon>Streptomycetaceae</taxon>
        <taxon>Yinghuangia</taxon>
    </lineage>
</organism>
<feature type="compositionally biased region" description="Gly residues" evidence="1">
    <location>
        <begin position="41"/>
        <end position="50"/>
    </location>
</feature>
<dbReference type="PROSITE" id="PS51352">
    <property type="entry name" value="THIOREDOXIN_2"/>
    <property type="match status" value="1"/>
</dbReference>
<dbReference type="Proteomes" id="UP001165378">
    <property type="component" value="Unassembled WGS sequence"/>
</dbReference>
<feature type="region of interest" description="Disordered" evidence="1">
    <location>
        <begin position="173"/>
        <end position="198"/>
    </location>
</feature>
<reference evidence="3" key="1">
    <citation type="submission" date="2022-01" db="EMBL/GenBank/DDBJ databases">
        <title>Genome-Based Taxonomic Classification of the Phylum Actinobacteria.</title>
        <authorList>
            <person name="Gao Y."/>
        </authorList>
    </citation>
    <scope>NUCLEOTIDE SEQUENCE</scope>
    <source>
        <strain evidence="3">KLBMP 8922</strain>
    </source>
</reference>
<feature type="compositionally biased region" description="Low complexity" evidence="1">
    <location>
        <begin position="30"/>
        <end position="40"/>
    </location>
</feature>
<dbReference type="RefSeq" id="WP_235052847.1">
    <property type="nucleotide sequence ID" value="NZ_JAKFHA010000007.1"/>
</dbReference>
<dbReference type="AlphaFoldDB" id="A0AA41PZY9"/>
<dbReference type="Pfam" id="PF14561">
    <property type="entry name" value="TPR_20"/>
    <property type="match status" value="1"/>
</dbReference>
<feature type="region of interest" description="Disordered" evidence="1">
    <location>
        <begin position="30"/>
        <end position="50"/>
    </location>
</feature>
<dbReference type="InterPro" id="IPR036249">
    <property type="entry name" value="Thioredoxin-like_sf"/>
</dbReference>
<dbReference type="EMBL" id="JAKFHA010000007">
    <property type="protein sequence ID" value="MCF2528697.1"/>
    <property type="molecule type" value="Genomic_DNA"/>
</dbReference>
<dbReference type="GO" id="GO:0006950">
    <property type="term" value="P:response to stress"/>
    <property type="evidence" value="ECO:0007669"/>
    <property type="project" value="UniProtKB-ARBA"/>
</dbReference>
<dbReference type="Gene3D" id="3.40.30.10">
    <property type="entry name" value="Glutaredoxin"/>
    <property type="match status" value="1"/>
</dbReference>
<dbReference type="Pfam" id="PF00085">
    <property type="entry name" value="Thioredoxin"/>
    <property type="match status" value="1"/>
</dbReference>
<evidence type="ECO:0000313" key="4">
    <source>
        <dbReference type="Proteomes" id="UP001165378"/>
    </source>
</evidence>
<dbReference type="CDD" id="cd02956">
    <property type="entry name" value="ybbN"/>
    <property type="match status" value="1"/>
</dbReference>
<sequence>MQPRNMSMRGVVDLGAVKAASEAAAQRAARAASAPQAGPDGTPGGGAGGGFFVELTEENFDSVLALSQQAPVVLEFSSQRSAHSIELGAVFERLAEEFAGRFVLARLDIDASPGLAQELVMQAQIQGLPAAVAVIAGQLAPMFDRAAPQEEQLRQILDQLVAVGEQRFGLTGLGAAPGAGRPAGAEGEDDEAEAPGDPLLAPAEAALDAGDFAGAAQAYRNVLLDHPGHTEAKLALAQVELIVRTQDADPAKVRSDAAERPTDVDAQTLAADLDLAGGHVEDAFGRLVETVRRTAGDDRNKARLHLLGLFEVIGLDDPRVVKARAALTSVLF</sequence>
<evidence type="ECO:0000256" key="1">
    <source>
        <dbReference type="SAM" id="MobiDB-lite"/>
    </source>
</evidence>
<evidence type="ECO:0000313" key="3">
    <source>
        <dbReference type="EMBL" id="MCF2528697.1"/>
    </source>
</evidence>
<dbReference type="Gene3D" id="1.25.40.10">
    <property type="entry name" value="Tetratricopeptide repeat domain"/>
    <property type="match status" value="1"/>
</dbReference>